<gene>
    <name evidence="2" type="ORF">DPMN_134719</name>
</gene>
<evidence type="ECO:0000256" key="1">
    <source>
        <dbReference type="SAM" id="MobiDB-lite"/>
    </source>
</evidence>
<keyword evidence="3" id="KW-1185">Reference proteome</keyword>
<dbReference type="EMBL" id="JAIWYP010000006">
    <property type="protein sequence ID" value="KAH3806398.1"/>
    <property type="molecule type" value="Genomic_DNA"/>
</dbReference>
<feature type="compositionally biased region" description="Polar residues" evidence="1">
    <location>
        <begin position="104"/>
        <end position="113"/>
    </location>
</feature>
<proteinExistence type="predicted"/>
<dbReference type="AlphaFoldDB" id="A0A9D4G0F3"/>
<evidence type="ECO:0000313" key="3">
    <source>
        <dbReference type="Proteomes" id="UP000828390"/>
    </source>
</evidence>
<organism evidence="2 3">
    <name type="scientific">Dreissena polymorpha</name>
    <name type="common">Zebra mussel</name>
    <name type="synonym">Mytilus polymorpha</name>
    <dbReference type="NCBI Taxonomy" id="45954"/>
    <lineage>
        <taxon>Eukaryota</taxon>
        <taxon>Metazoa</taxon>
        <taxon>Spiralia</taxon>
        <taxon>Lophotrochozoa</taxon>
        <taxon>Mollusca</taxon>
        <taxon>Bivalvia</taxon>
        <taxon>Autobranchia</taxon>
        <taxon>Heteroconchia</taxon>
        <taxon>Euheterodonta</taxon>
        <taxon>Imparidentia</taxon>
        <taxon>Neoheterodontei</taxon>
        <taxon>Myida</taxon>
        <taxon>Dreissenoidea</taxon>
        <taxon>Dreissenidae</taxon>
        <taxon>Dreissena</taxon>
    </lineage>
</organism>
<reference evidence="2" key="1">
    <citation type="journal article" date="2019" name="bioRxiv">
        <title>The Genome of the Zebra Mussel, Dreissena polymorpha: A Resource for Invasive Species Research.</title>
        <authorList>
            <person name="McCartney M.A."/>
            <person name="Auch B."/>
            <person name="Kono T."/>
            <person name="Mallez S."/>
            <person name="Zhang Y."/>
            <person name="Obille A."/>
            <person name="Becker A."/>
            <person name="Abrahante J.E."/>
            <person name="Garbe J."/>
            <person name="Badalamenti J.P."/>
            <person name="Herman A."/>
            <person name="Mangelson H."/>
            <person name="Liachko I."/>
            <person name="Sullivan S."/>
            <person name="Sone E.D."/>
            <person name="Koren S."/>
            <person name="Silverstein K.A.T."/>
            <person name="Beckman K.B."/>
            <person name="Gohl D.M."/>
        </authorList>
    </citation>
    <scope>NUCLEOTIDE SEQUENCE</scope>
    <source>
        <strain evidence="2">Duluth1</strain>
        <tissue evidence="2">Whole animal</tissue>
    </source>
</reference>
<feature type="compositionally biased region" description="Polar residues" evidence="1">
    <location>
        <begin position="121"/>
        <end position="130"/>
    </location>
</feature>
<evidence type="ECO:0000313" key="2">
    <source>
        <dbReference type="EMBL" id="KAH3806398.1"/>
    </source>
</evidence>
<protein>
    <submittedName>
        <fullName evidence="2">Uncharacterized protein</fullName>
    </submittedName>
</protein>
<feature type="region of interest" description="Disordered" evidence="1">
    <location>
        <begin position="67"/>
        <end position="136"/>
    </location>
</feature>
<dbReference type="Proteomes" id="UP000828390">
    <property type="component" value="Unassembled WGS sequence"/>
</dbReference>
<comment type="caution">
    <text evidence="2">The sequence shown here is derived from an EMBL/GenBank/DDBJ whole genome shotgun (WGS) entry which is preliminary data.</text>
</comment>
<sequence>MKAFTPVLAFTVIPWVSQVHKKRSLYRRHQQLIQRLRAHHSLVSPRQKAFQGATAYTATTPNYIHQPVQLSLPGNSESERFPRNSTLCSRDSRKRNRPGKRHQPPQTSSLSSKSGKDAFSDISQSISSAGHSAFLA</sequence>
<feature type="compositionally biased region" description="Basic residues" evidence="1">
    <location>
        <begin position="92"/>
        <end position="103"/>
    </location>
</feature>
<accession>A0A9D4G0F3</accession>
<name>A0A9D4G0F3_DREPO</name>
<feature type="compositionally biased region" description="Polar residues" evidence="1">
    <location>
        <begin position="67"/>
        <end position="76"/>
    </location>
</feature>
<reference evidence="2" key="2">
    <citation type="submission" date="2020-11" db="EMBL/GenBank/DDBJ databases">
        <authorList>
            <person name="McCartney M.A."/>
            <person name="Auch B."/>
            <person name="Kono T."/>
            <person name="Mallez S."/>
            <person name="Becker A."/>
            <person name="Gohl D.M."/>
            <person name="Silverstein K.A.T."/>
            <person name="Koren S."/>
            <person name="Bechman K.B."/>
            <person name="Herman A."/>
            <person name="Abrahante J.E."/>
            <person name="Garbe J."/>
        </authorList>
    </citation>
    <scope>NUCLEOTIDE SEQUENCE</scope>
    <source>
        <strain evidence="2">Duluth1</strain>
        <tissue evidence="2">Whole animal</tissue>
    </source>
</reference>